<accession>B2JQ06</accession>
<dbReference type="Gene3D" id="3.60.20.30">
    <property type="entry name" value="(Glycosyl)asparaginase"/>
    <property type="match status" value="1"/>
</dbReference>
<dbReference type="HOGENOM" id="CLU_021603_1_2_4"/>
<keyword evidence="10" id="KW-1185">Reference proteome</keyword>
<dbReference type="KEGG" id="bph:Bphy_4227"/>
<dbReference type="SUPFAM" id="SSF56235">
    <property type="entry name" value="N-terminal nucleophile aminohydrolases (Ntn hydrolases)"/>
    <property type="match status" value="1"/>
</dbReference>
<evidence type="ECO:0000313" key="9">
    <source>
        <dbReference type="EMBL" id="ACC73347.1"/>
    </source>
</evidence>
<feature type="binding site" evidence="6">
    <location>
        <begin position="258"/>
        <end position="261"/>
    </location>
    <ligand>
        <name>substrate</name>
    </ligand>
</feature>
<dbReference type="InterPro" id="IPR000246">
    <property type="entry name" value="Peptidase_T2"/>
</dbReference>
<keyword evidence="2 9" id="KW-0378">Hydrolase</keyword>
<evidence type="ECO:0000256" key="3">
    <source>
        <dbReference type="ARBA" id="ARBA00022813"/>
    </source>
</evidence>
<dbReference type="CDD" id="cd04701">
    <property type="entry name" value="Asparaginase_2"/>
    <property type="match status" value="1"/>
</dbReference>
<dbReference type="AlphaFoldDB" id="B2JQ06"/>
<evidence type="ECO:0000256" key="8">
    <source>
        <dbReference type="SAM" id="MobiDB-lite"/>
    </source>
</evidence>
<reference evidence="10" key="1">
    <citation type="journal article" date="2014" name="Stand. Genomic Sci.">
        <title>Complete genome sequence of Burkholderia phymatum STM815(T), a broad host range and efficient nitrogen-fixing symbiont of Mimosa species.</title>
        <authorList>
            <person name="Moulin L."/>
            <person name="Klonowska A."/>
            <person name="Caroline B."/>
            <person name="Booth K."/>
            <person name="Vriezen J.A."/>
            <person name="Melkonian R."/>
            <person name="James E.K."/>
            <person name="Young J.P."/>
            <person name="Bena G."/>
            <person name="Hauser L."/>
            <person name="Land M."/>
            <person name="Kyrpides N."/>
            <person name="Bruce D."/>
            <person name="Chain P."/>
            <person name="Copeland A."/>
            <person name="Pitluck S."/>
            <person name="Woyke T."/>
            <person name="Lizotte-Waniewski M."/>
            <person name="Bristow J."/>
            <person name="Riley M."/>
        </authorList>
    </citation>
    <scope>NUCLEOTIDE SEQUENCE [LARGE SCALE GENOMIC DNA]</scope>
    <source>
        <strain evidence="10">DSM 17167 / CIP 108236 / LMG 21445 / STM815</strain>
    </source>
</reference>
<evidence type="ECO:0000256" key="6">
    <source>
        <dbReference type="PIRSR" id="PIRSR600246-2"/>
    </source>
</evidence>
<evidence type="ECO:0000256" key="4">
    <source>
        <dbReference type="ARBA" id="ARBA00069124"/>
    </source>
</evidence>
<proteinExistence type="predicted"/>
<dbReference type="OrthoDB" id="9780217at2"/>
<dbReference type="eggNOG" id="COG1446">
    <property type="taxonomic scope" value="Bacteria"/>
</dbReference>
<evidence type="ECO:0000256" key="7">
    <source>
        <dbReference type="PIRSR" id="PIRSR600246-3"/>
    </source>
</evidence>
<protein>
    <recommendedName>
        <fullName evidence="4">Isoaspartyl peptidase</fullName>
    </recommendedName>
</protein>
<feature type="active site" description="Nucleophile" evidence="5">
    <location>
        <position position="207"/>
    </location>
</feature>
<dbReference type="RefSeq" id="WP_012403520.1">
    <property type="nucleotide sequence ID" value="NC_010623.1"/>
</dbReference>
<dbReference type="GO" id="GO:0006508">
    <property type="term" value="P:proteolysis"/>
    <property type="evidence" value="ECO:0007669"/>
    <property type="project" value="UniProtKB-KW"/>
</dbReference>
<keyword evidence="1" id="KW-0645">Protease</keyword>
<keyword evidence="3" id="KW-0068">Autocatalytic cleavage</keyword>
<dbReference type="PANTHER" id="PTHR10188">
    <property type="entry name" value="L-ASPARAGINASE"/>
    <property type="match status" value="1"/>
</dbReference>
<dbReference type="FunFam" id="3.60.20.30:FF:000001">
    <property type="entry name" value="Isoaspartyl peptidase/L-asparaginase"/>
    <property type="match status" value="1"/>
</dbReference>
<sequence>MTTNAVVAIHGGAGTILRASMAPDAEARYHAELRAVLVAAQRVLADGGSALDAVTQAVRLLEDCPLFNAGHGAVFTSAGTHELDASIMDGRTLEAGAVSCVKRVRNPIVAARHVLEYSEHVMFTAEGAEAFAQEQGLEFVDPSYFHTDARYRQWQLAREQQRAMLDHDGASLAAAQSTAQSTAQAPASASNDALPHEPLDPNRKFGTVGAVAVDLYGHVAAATSTGGVTNKQIGRVGDAPLIGAGCYADNATCAVSTTGSGEMFMRMVAAYDVAAQMAYRGASLEEAANDVVMNRLPRIDGRGGLIAVDARGNVVLPFNTEGMYRGYARVGEAPVTAIYR</sequence>
<gene>
    <name evidence="9" type="ordered locus">Bphy_4227</name>
</gene>
<feature type="site" description="Cleavage; by autolysis" evidence="7">
    <location>
        <begin position="206"/>
        <end position="207"/>
    </location>
</feature>
<dbReference type="GO" id="GO:0008233">
    <property type="term" value="F:peptidase activity"/>
    <property type="evidence" value="ECO:0007669"/>
    <property type="project" value="UniProtKB-KW"/>
</dbReference>
<dbReference type="STRING" id="391038.Bphy_4227"/>
<dbReference type="GO" id="GO:0016811">
    <property type="term" value="F:hydrolase activity, acting on carbon-nitrogen (but not peptide) bonds, in linear amides"/>
    <property type="evidence" value="ECO:0007669"/>
    <property type="project" value="UniProtKB-ARBA"/>
</dbReference>
<dbReference type="Pfam" id="PF01112">
    <property type="entry name" value="Asparaginase_2"/>
    <property type="match status" value="1"/>
</dbReference>
<feature type="compositionally biased region" description="Low complexity" evidence="8">
    <location>
        <begin position="170"/>
        <end position="190"/>
    </location>
</feature>
<feature type="region of interest" description="Disordered" evidence="8">
    <location>
        <begin position="169"/>
        <end position="201"/>
    </location>
</feature>
<organism evidence="9 10">
    <name type="scientific">Paraburkholderia phymatum (strain DSM 17167 / CIP 108236 / LMG 21445 / STM815)</name>
    <name type="common">Burkholderia phymatum</name>
    <dbReference type="NCBI Taxonomy" id="391038"/>
    <lineage>
        <taxon>Bacteria</taxon>
        <taxon>Pseudomonadati</taxon>
        <taxon>Pseudomonadota</taxon>
        <taxon>Betaproteobacteria</taxon>
        <taxon>Burkholderiales</taxon>
        <taxon>Burkholderiaceae</taxon>
        <taxon>Paraburkholderia</taxon>
    </lineage>
</organism>
<feature type="binding site" evidence="6">
    <location>
        <begin position="235"/>
        <end position="238"/>
    </location>
    <ligand>
        <name>substrate</name>
    </ligand>
</feature>
<evidence type="ECO:0000256" key="2">
    <source>
        <dbReference type="ARBA" id="ARBA00022801"/>
    </source>
</evidence>
<name>B2JQ06_PARP8</name>
<dbReference type="PANTHER" id="PTHR10188:SF6">
    <property type="entry name" value="N(4)-(BETA-N-ACETYLGLUCOSAMINYL)-L-ASPARAGINASE"/>
    <property type="match status" value="1"/>
</dbReference>
<dbReference type="Proteomes" id="UP000001192">
    <property type="component" value="Chromosome 2"/>
</dbReference>
<dbReference type="EMBL" id="CP001044">
    <property type="protein sequence ID" value="ACC73347.1"/>
    <property type="molecule type" value="Genomic_DNA"/>
</dbReference>
<evidence type="ECO:0000256" key="1">
    <source>
        <dbReference type="ARBA" id="ARBA00022670"/>
    </source>
</evidence>
<evidence type="ECO:0000256" key="5">
    <source>
        <dbReference type="PIRSR" id="PIRSR600246-1"/>
    </source>
</evidence>
<dbReference type="InterPro" id="IPR029055">
    <property type="entry name" value="Ntn_hydrolases_N"/>
</dbReference>
<evidence type="ECO:0000313" key="10">
    <source>
        <dbReference type="Proteomes" id="UP000001192"/>
    </source>
</evidence>